<dbReference type="SUPFAM" id="SSF48208">
    <property type="entry name" value="Six-hairpin glycosidases"/>
    <property type="match status" value="1"/>
</dbReference>
<dbReference type="InterPro" id="IPR012878">
    <property type="entry name" value="Beta-AFase-like_GH127_cat"/>
</dbReference>
<dbReference type="PANTHER" id="PTHR31151">
    <property type="entry name" value="PROLINE-TRNA LIGASE (DUF1680)"/>
    <property type="match status" value="1"/>
</dbReference>
<dbReference type="AlphaFoldDB" id="A0AA49GNB6"/>
<name>A0AA49GNB6_9BACT</name>
<dbReference type="InterPro" id="IPR008928">
    <property type="entry name" value="6-hairpin_glycosidase_sf"/>
</dbReference>
<proteinExistence type="predicted"/>
<keyword evidence="4" id="KW-0378">Hydrolase</keyword>
<dbReference type="Pfam" id="PF07944">
    <property type="entry name" value="Beta-AFase-like_GH127_cat"/>
    <property type="match status" value="1"/>
</dbReference>
<reference evidence="4" key="1">
    <citation type="journal article" date="2023" name="Comput. Struct. Biotechnol. J.">
        <title>Discovery of a novel marine Bacteroidetes with a rich repertoire of carbohydrate-active enzymes.</title>
        <authorList>
            <person name="Chen B."/>
            <person name="Liu G."/>
            <person name="Chen Q."/>
            <person name="Wang H."/>
            <person name="Liu L."/>
            <person name="Tang K."/>
        </authorList>
    </citation>
    <scope>NUCLEOTIDE SEQUENCE</scope>
    <source>
        <strain evidence="4">TK19036</strain>
    </source>
</reference>
<dbReference type="InterPro" id="IPR049046">
    <property type="entry name" value="Beta-AFase-like_GH127_middle"/>
</dbReference>
<dbReference type="EMBL" id="CP120682">
    <property type="protein sequence ID" value="WKN35386.1"/>
    <property type="molecule type" value="Genomic_DNA"/>
</dbReference>
<sequence length="789" mass="90067">MIKSITTIMLSCYLLFACQAEKEEDIRIKTDGPEKVSFKVLPFDMARAKLLDGPFKHATELNITSLLQYEPNRLLAWFRESAGLEPRAEHYDGWEGESLAGHSLGHYLSACALMYKTTQDERFQERVNYMVDELAEVQQAQGDGYLGAFPGAKKIFEEEVAKGDIRSHGFDLNGLWSPFYTQHKILAGLRDAYQLCGNEKALKVATGFADWIGTIVDDLTEEQIQEMLNCEYGGMNEVLADLYAETGDEKYMTLANVFYHKEILDPLAAGEDVLPGTHANTQIPKLIGLAREYELTGNEHERKAATFFWNTVVDHHSYVTGGNANHEYFGPPDTLRNRLSDETTETCNVYNMLKLSRHLFAWEASAKVADYYERALLNQILSSQHPENGQVIYNLSLEMGGHKHYQNPMGFTCCVGTGMENHSKYAANIYFHNDEELYISQFIASELQWEEKGLTLTQKTQYPEEQGTTLEIQTKQPTELTLMLRHPYWLAEESLQVSVNGEAVDISSKPGSFFPIKRTWKTGDKISIKMPFTLRLEGMPDDGDRIAVMYGPLVMAGDLGPQDDPQANDSDYVPRLMAENRDPNAWIKLVPDASNTFKTLEAGEPRDFTLKPFYTFTDRRYSVYFDLFNQEKWRQFQAAYEEEQARKKKLELLTHDFFQPGEMQPERNHNFQSEKTYVVEQKGKKARQAERGGQFSFDMQVLADEPMQLVVEYWGGYTGSKTFDIVVEDSVIATQNISGIKDGYFLDIHYDLPKSLTRNKTSVHVEFLPHEGHRAGPIFGVRTIRYEQL</sequence>
<dbReference type="GO" id="GO:0016787">
    <property type="term" value="F:hydrolase activity"/>
    <property type="evidence" value="ECO:0007669"/>
    <property type="project" value="UniProtKB-KW"/>
</dbReference>
<organism evidence="4">
    <name type="scientific">Roseihalotalea indica</name>
    <dbReference type="NCBI Taxonomy" id="2867963"/>
    <lineage>
        <taxon>Bacteria</taxon>
        <taxon>Pseudomonadati</taxon>
        <taxon>Bacteroidota</taxon>
        <taxon>Cytophagia</taxon>
        <taxon>Cytophagales</taxon>
        <taxon>Catalimonadaceae</taxon>
        <taxon>Roseihalotalea</taxon>
    </lineage>
</organism>
<dbReference type="PANTHER" id="PTHR31151:SF0">
    <property type="entry name" value="PROLINE-TRNA LIGASE (DUF1680)"/>
    <property type="match status" value="1"/>
</dbReference>
<evidence type="ECO:0000259" key="2">
    <source>
        <dbReference type="Pfam" id="PF20620"/>
    </source>
</evidence>
<reference evidence="4" key="2">
    <citation type="journal article" date="2024" name="Antonie Van Leeuwenhoek">
        <title>Roseihalotalea indica gen. nov., sp. nov., a halophilic Bacteroidetes from mesopelagic Southwest Indian Ocean with higher carbohydrate metabolic potential.</title>
        <authorList>
            <person name="Chen B."/>
            <person name="Zhang M."/>
            <person name="Lin D."/>
            <person name="Ye J."/>
            <person name="Tang K."/>
        </authorList>
    </citation>
    <scope>NUCLEOTIDE SEQUENCE</scope>
    <source>
        <strain evidence="4">TK19036</strain>
    </source>
</reference>
<gene>
    <name evidence="4" type="ORF">K4G66_23715</name>
</gene>
<evidence type="ECO:0000259" key="1">
    <source>
        <dbReference type="Pfam" id="PF07944"/>
    </source>
</evidence>
<feature type="domain" description="Glycoside hydrolase GH146 substrate-binding" evidence="2">
    <location>
        <begin position="649"/>
        <end position="783"/>
    </location>
</feature>
<feature type="domain" description="Non-reducing end beta-L-arabinofuranosidase-like GH127 catalytic" evidence="1">
    <location>
        <begin position="49"/>
        <end position="426"/>
    </location>
</feature>
<evidence type="ECO:0000259" key="3">
    <source>
        <dbReference type="Pfam" id="PF20736"/>
    </source>
</evidence>
<feature type="domain" description="Non-reducing end beta-L-arabinofuranosidase-like GH127 middle" evidence="3">
    <location>
        <begin position="437"/>
        <end position="531"/>
    </location>
</feature>
<dbReference type="Pfam" id="PF20736">
    <property type="entry name" value="Glyco_hydro127M"/>
    <property type="match status" value="1"/>
</dbReference>
<accession>A0AA49GNB6</accession>
<dbReference type="InterPro" id="IPR046544">
    <property type="entry name" value="GH146_SB_dom"/>
</dbReference>
<evidence type="ECO:0000313" key="4">
    <source>
        <dbReference type="EMBL" id="WKN35386.1"/>
    </source>
</evidence>
<dbReference type="Pfam" id="PF20620">
    <property type="entry name" value="DUF6805"/>
    <property type="match status" value="1"/>
</dbReference>
<dbReference type="PROSITE" id="PS51257">
    <property type="entry name" value="PROKAR_LIPOPROTEIN"/>
    <property type="match status" value="1"/>
</dbReference>
<dbReference type="GO" id="GO:0005975">
    <property type="term" value="P:carbohydrate metabolic process"/>
    <property type="evidence" value="ECO:0007669"/>
    <property type="project" value="InterPro"/>
</dbReference>
<protein>
    <submittedName>
        <fullName evidence="4">Glycoside hydrolase family 127 protein</fullName>
    </submittedName>
</protein>